<evidence type="ECO:0000256" key="11">
    <source>
        <dbReference type="ARBA" id="ARBA00023002"/>
    </source>
</evidence>
<evidence type="ECO:0000256" key="15">
    <source>
        <dbReference type="SAM" id="MobiDB-lite"/>
    </source>
</evidence>
<evidence type="ECO:0000256" key="7">
    <source>
        <dbReference type="ARBA" id="ARBA00022692"/>
    </source>
</evidence>
<evidence type="ECO:0000313" key="19">
    <source>
        <dbReference type="Proteomes" id="UP001172684"/>
    </source>
</evidence>
<keyword evidence="8" id="KW-0274">FAD</keyword>
<evidence type="ECO:0000256" key="3">
    <source>
        <dbReference type="ARBA" id="ARBA00004924"/>
    </source>
</evidence>
<comment type="pathway">
    <text evidence="3">Siderophore biosynthesis.</text>
</comment>
<feature type="transmembrane region" description="Helical" evidence="16">
    <location>
        <begin position="604"/>
        <end position="625"/>
    </location>
</feature>
<keyword evidence="9" id="KW-0521">NADP</keyword>
<feature type="transmembrane region" description="Helical" evidence="16">
    <location>
        <begin position="828"/>
        <end position="851"/>
    </location>
</feature>
<dbReference type="InterPro" id="IPR025700">
    <property type="entry name" value="Lys/Orn_oxygenase"/>
</dbReference>
<dbReference type="PANTHER" id="PTHR23508:SF10">
    <property type="entry name" value="CARBOXYLIC ACID TRANSPORTER PROTEIN HOMOLOG"/>
    <property type="match status" value="1"/>
</dbReference>
<keyword evidence="10 16" id="KW-1133">Transmembrane helix</keyword>
<dbReference type="Pfam" id="PF00083">
    <property type="entry name" value="Sugar_tr"/>
    <property type="match status" value="1"/>
</dbReference>
<evidence type="ECO:0000313" key="18">
    <source>
        <dbReference type="EMBL" id="KAJ9660852.1"/>
    </source>
</evidence>
<comment type="similarity">
    <text evidence="4">Belongs to the lysine N(6)-hydroxylase/L-ornithine N(5)-oxygenase family.</text>
</comment>
<evidence type="ECO:0000256" key="1">
    <source>
        <dbReference type="ARBA" id="ARBA00001974"/>
    </source>
</evidence>
<dbReference type="InterPro" id="IPR036259">
    <property type="entry name" value="MFS_trans_sf"/>
</dbReference>
<dbReference type="SUPFAM" id="SSF51905">
    <property type="entry name" value="FAD/NAD(P)-binding domain"/>
    <property type="match status" value="2"/>
</dbReference>
<sequence>MPSSRPSLDKLDKQKQIRQADSARRFNQGANVIVLEGATTLGGVWAEHRLYPGLKSNNLLGTYEYSDFPEANLDVKPGEHIPGAVLHQYLTQFAKKFDVYRRIRFNTTVKSVQHEESGGWLLTVISNAEEKSAASESQLLAQKLIVATGLTSEPFMPALAGADSFNGPLFHSKDFLRNADTLKSADSVCVLGGAKSAWDVAYAYASSGVQVNMIIRESGRGPVWMAPPYVTPLKKWLEKLVHTRFLTWFSPCIWGNEDGYGGIRGFLHGTVAGRFMVDSFWKVLGGDVLSLNGYDKHPETAKLKPWYPAFWIGSGLSILNYPTDFFDYVRSGKIRVHIADITSLSDGTVHLSNGESLKTDALICSTGWKHRPPIDFLPPGLDRELGLPHHSSELDELAQKADSEILARFPRLKAQPAFNRSYKPQPRDDAVKERPNQPYRLYRFMAPPATMSGRSIAFAGSLSTISTPLVAQAQALWISAYFDGKLDRMPSSVDDARWDTVLQTQFGKWRYPCGYGANFPDFVFDSIPYIDMLLEDLGLQKHRKGGAMAEIWEPYGPEDYRGLVDEWKNWVRQGMTVTLMLRSVGALIFGVLSDRYGRKWPMIINLFLFIVPELGSGFCTALPQFLGVRSLYGIAMGGLFGPAAATALEDLPYNARGILSGLFEQGYAVGYLLAAVFYHALVPTTTHGWRSLFWFGAAPPVLIIAFRWWLPEANYLLVIKAEREAKHAAAHQASGRSDQLMKPQGMRAFGSESWVAVKQNWVLLVYVAGELPTNTTIITVVGQIGALIGGTTIGYISSIIGRRLTMIIGCIIGAALVPAYILPRNLTLIAPAFFLQFFIGGVWGLTLAVGLKYQLGNLASSASATIQAVIGERYPLPPAADGTKRFDYGKVIGILMGTVWVYMLILLLLGPEMSLEERAERAQEAKEFEEMRRQGVSLAEIGRRRALGEKEVPNGETEPKREQQEKRGVEYVERRQELMSQSAVRGPPRAKGFAGGRVCNLQGT</sequence>
<keyword evidence="6" id="KW-0285">Flavoprotein</keyword>
<reference evidence="18" key="1">
    <citation type="submission" date="2022-10" db="EMBL/GenBank/DDBJ databases">
        <title>Culturing micro-colonial fungi from biological soil crusts in the Mojave desert and describing Neophaeococcomyces mojavensis, and introducing the new genera and species Taxawa tesnikishii.</title>
        <authorList>
            <person name="Kurbessoian T."/>
            <person name="Stajich J.E."/>
        </authorList>
    </citation>
    <scope>NUCLEOTIDE SEQUENCE</scope>
    <source>
        <strain evidence="18">TK_1</strain>
    </source>
</reference>
<evidence type="ECO:0000256" key="6">
    <source>
        <dbReference type="ARBA" id="ARBA00022630"/>
    </source>
</evidence>
<evidence type="ECO:0000256" key="4">
    <source>
        <dbReference type="ARBA" id="ARBA00007588"/>
    </source>
</evidence>
<dbReference type="SUPFAM" id="SSF103473">
    <property type="entry name" value="MFS general substrate transporter"/>
    <property type="match status" value="1"/>
</dbReference>
<feature type="transmembrane region" description="Helical" evidence="16">
    <location>
        <begin position="631"/>
        <end position="649"/>
    </location>
</feature>
<dbReference type="Gene3D" id="3.50.50.60">
    <property type="entry name" value="FAD/NAD(P)-binding domain"/>
    <property type="match status" value="1"/>
</dbReference>
<evidence type="ECO:0000259" key="17">
    <source>
        <dbReference type="PROSITE" id="PS50850"/>
    </source>
</evidence>
<comment type="cofactor">
    <cofactor evidence="1">
        <name>FAD</name>
        <dbReference type="ChEBI" id="CHEBI:57692"/>
    </cofactor>
</comment>
<feature type="transmembrane region" description="Helical" evidence="16">
    <location>
        <begin position="692"/>
        <end position="710"/>
    </location>
</feature>
<dbReference type="PROSITE" id="PS50850">
    <property type="entry name" value="MFS"/>
    <property type="match status" value="1"/>
</dbReference>
<gene>
    <name evidence="18" type="ORF">H2201_006744</name>
</gene>
<accession>A0ABQ9NR78</accession>
<feature type="transmembrane region" description="Helical" evidence="16">
    <location>
        <begin position="804"/>
        <end position="822"/>
    </location>
</feature>
<dbReference type="InterPro" id="IPR036188">
    <property type="entry name" value="FAD/NAD-bd_sf"/>
</dbReference>
<feature type="region of interest" description="Disordered" evidence="15">
    <location>
        <begin position="947"/>
        <end position="970"/>
    </location>
</feature>
<dbReference type="Gene3D" id="1.20.1250.20">
    <property type="entry name" value="MFS general substrate transporter like domains"/>
    <property type="match status" value="1"/>
</dbReference>
<comment type="catalytic activity">
    <reaction evidence="14">
        <text>L-ornithine + NADH + O2 = N(5)-hydroxy-L-ornithine + NAD(+) + H2O</text>
        <dbReference type="Rhea" id="RHEA:41512"/>
        <dbReference type="ChEBI" id="CHEBI:15377"/>
        <dbReference type="ChEBI" id="CHEBI:15379"/>
        <dbReference type="ChEBI" id="CHEBI:46911"/>
        <dbReference type="ChEBI" id="CHEBI:57540"/>
        <dbReference type="ChEBI" id="CHEBI:57945"/>
        <dbReference type="ChEBI" id="CHEBI:78275"/>
        <dbReference type="EC" id="1.14.13.196"/>
    </reaction>
</comment>
<feature type="domain" description="Major facilitator superfamily (MFS) profile" evidence="17">
    <location>
        <begin position="524"/>
        <end position="914"/>
    </location>
</feature>
<comment type="catalytic activity">
    <reaction evidence="13">
        <text>L-ornithine + NADPH + O2 = N(5)-hydroxy-L-ornithine + NADP(+) + H2O</text>
        <dbReference type="Rhea" id="RHEA:41508"/>
        <dbReference type="ChEBI" id="CHEBI:15377"/>
        <dbReference type="ChEBI" id="CHEBI:15379"/>
        <dbReference type="ChEBI" id="CHEBI:46911"/>
        <dbReference type="ChEBI" id="CHEBI:57783"/>
        <dbReference type="ChEBI" id="CHEBI:58349"/>
        <dbReference type="ChEBI" id="CHEBI:78275"/>
        <dbReference type="EC" id="1.14.13.196"/>
    </reaction>
</comment>
<evidence type="ECO:0000256" key="5">
    <source>
        <dbReference type="ARBA" id="ARBA00012881"/>
    </source>
</evidence>
<evidence type="ECO:0000256" key="16">
    <source>
        <dbReference type="SAM" id="Phobius"/>
    </source>
</evidence>
<comment type="subcellular location">
    <subcellularLocation>
        <location evidence="2">Membrane</location>
        <topology evidence="2">Multi-pass membrane protein</topology>
    </subcellularLocation>
</comment>
<dbReference type="EMBL" id="JAPDRL010000062">
    <property type="protein sequence ID" value="KAJ9660852.1"/>
    <property type="molecule type" value="Genomic_DNA"/>
</dbReference>
<evidence type="ECO:0000256" key="2">
    <source>
        <dbReference type="ARBA" id="ARBA00004141"/>
    </source>
</evidence>
<dbReference type="CDD" id="cd17316">
    <property type="entry name" value="MFS_SV2_like"/>
    <property type="match status" value="1"/>
</dbReference>
<evidence type="ECO:0000256" key="12">
    <source>
        <dbReference type="ARBA" id="ARBA00023136"/>
    </source>
</evidence>
<evidence type="ECO:0000256" key="13">
    <source>
        <dbReference type="ARBA" id="ARBA00047598"/>
    </source>
</evidence>
<dbReference type="Proteomes" id="UP001172684">
    <property type="component" value="Unassembled WGS sequence"/>
</dbReference>
<dbReference type="InterPro" id="IPR005828">
    <property type="entry name" value="MFS_sugar_transport-like"/>
</dbReference>
<comment type="caution">
    <text evidence="18">The sequence shown here is derived from an EMBL/GenBank/DDBJ whole genome shotgun (WGS) entry which is preliminary data.</text>
</comment>
<dbReference type="PANTHER" id="PTHR23508">
    <property type="entry name" value="CARBOXYLIC ACID TRANSPORTER PROTEIN HOMOLOG"/>
    <property type="match status" value="1"/>
</dbReference>
<feature type="transmembrane region" description="Helical" evidence="16">
    <location>
        <begin position="891"/>
        <end position="910"/>
    </location>
</feature>
<evidence type="ECO:0000256" key="9">
    <source>
        <dbReference type="ARBA" id="ARBA00022857"/>
    </source>
</evidence>
<keyword evidence="19" id="KW-1185">Reference proteome</keyword>
<organism evidence="18 19">
    <name type="scientific">Coniosporium apollinis</name>
    <dbReference type="NCBI Taxonomy" id="61459"/>
    <lineage>
        <taxon>Eukaryota</taxon>
        <taxon>Fungi</taxon>
        <taxon>Dikarya</taxon>
        <taxon>Ascomycota</taxon>
        <taxon>Pezizomycotina</taxon>
        <taxon>Dothideomycetes</taxon>
        <taxon>Dothideomycetes incertae sedis</taxon>
        <taxon>Coniosporium</taxon>
    </lineage>
</organism>
<evidence type="ECO:0000256" key="14">
    <source>
        <dbReference type="ARBA" id="ARBA00049248"/>
    </source>
</evidence>
<name>A0ABQ9NR78_9PEZI</name>
<feature type="transmembrane region" description="Helical" evidence="16">
    <location>
        <begin position="661"/>
        <end position="680"/>
    </location>
</feature>
<keyword evidence="7 16" id="KW-0812">Transmembrane</keyword>
<dbReference type="EC" id="1.14.13.196" evidence="5"/>
<dbReference type="Pfam" id="PF13434">
    <property type="entry name" value="Lys_Orn_oxgnase"/>
    <property type="match status" value="1"/>
</dbReference>
<proteinExistence type="inferred from homology"/>
<keyword evidence="11" id="KW-0560">Oxidoreductase</keyword>
<evidence type="ECO:0000256" key="10">
    <source>
        <dbReference type="ARBA" id="ARBA00022989"/>
    </source>
</evidence>
<evidence type="ECO:0000256" key="8">
    <source>
        <dbReference type="ARBA" id="ARBA00022827"/>
    </source>
</evidence>
<protein>
    <recommendedName>
        <fullName evidence="5">L-ornithine N(5)-monooxygenase [NAD(P)H]</fullName>
        <ecNumber evidence="5">1.14.13.196</ecNumber>
    </recommendedName>
</protein>
<dbReference type="InterPro" id="IPR020846">
    <property type="entry name" value="MFS_dom"/>
</dbReference>
<keyword evidence="12 16" id="KW-0472">Membrane</keyword>